<feature type="compositionally biased region" description="Pro residues" evidence="1">
    <location>
        <begin position="248"/>
        <end position="276"/>
    </location>
</feature>
<keyword evidence="2" id="KW-0812">Transmembrane</keyword>
<evidence type="ECO:0000313" key="3">
    <source>
        <dbReference type="EMBL" id="OHU05779.1"/>
    </source>
</evidence>
<feature type="region of interest" description="Disordered" evidence="1">
    <location>
        <begin position="75"/>
        <end position="127"/>
    </location>
</feature>
<name>A0A1Q9W3K5_9MYCO</name>
<feature type="compositionally biased region" description="Polar residues" evidence="1">
    <location>
        <begin position="94"/>
        <end position="107"/>
    </location>
</feature>
<keyword evidence="4" id="KW-1185">Reference proteome</keyword>
<proteinExistence type="predicted"/>
<evidence type="ECO:0000313" key="4">
    <source>
        <dbReference type="Proteomes" id="UP000179636"/>
    </source>
</evidence>
<dbReference type="AlphaFoldDB" id="A0A1Q9W3K5"/>
<accession>A0A1S1KJE8</accession>
<accession>A0A1Q9W3K5</accession>
<protein>
    <submittedName>
        <fullName evidence="3">Uncharacterized protein</fullName>
    </submittedName>
</protein>
<dbReference type="STRING" id="1908205.BKG60_26960"/>
<feature type="transmembrane region" description="Helical" evidence="2">
    <location>
        <begin position="28"/>
        <end position="49"/>
    </location>
</feature>
<evidence type="ECO:0000256" key="2">
    <source>
        <dbReference type="SAM" id="Phobius"/>
    </source>
</evidence>
<keyword evidence="2" id="KW-1133">Transmembrane helix</keyword>
<feature type="region of interest" description="Disordered" evidence="1">
    <location>
        <begin position="248"/>
        <end position="282"/>
    </location>
</feature>
<dbReference type="Proteomes" id="UP000179636">
    <property type="component" value="Unassembled WGS sequence"/>
</dbReference>
<sequence>MDVDVTEPISASVPLADRIRTQLSPSRIVAGVSTTVAVVAVGALVWVVGDEPEKPAAETERPVAVAAAPVEHAQQVAAHPAPSPSVIPDVLPSVTPSPKPQSRTTSLLPAPGGTSRSSNIVSRSEPVLPSLPEAPAEVPSISWPQFDTAAMQPPWSALIDTNAQNTAGTIASSVSGGVSGIGGGALDFLSAVITVANYGNENGGLPSPDGLTALMLGPAVAGAGMPALPPPPAFDFTKLPPPPAFDFSKLPPPPAFDFSKLPPPPPPPALPPPPSLDNPLTKLPSITRAVGLPF</sequence>
<gene>
    <name evidence="3" type="ORF">BKG61_07925</name>
</gene>
<reference evidence="3 4" key="1">
    <citation type="submission" date="2016-10" db="EMBL/GenBank/DDBJ databases">
        <title>Evaluation of Human, Animal and Environmental Mycobacterium chelonae Isolates by Core Genome Phylogenomic Analysis, Targeted Gene Comparison, and Anti-microbial Susceptibility Patterns: A Tale of Mistaken Identities.</title>
        <authorList>
            <person name="Fogelson S.B."/>
            <person name="Camus A.C."/>
            <person name="Lorenz W."/>
            <person name="Vasireddy R."/>
            <person name="Vasireddy S."/>
            <person name="Smith T."/>
            <person name="Brown-Elliott B.A."/>
            <person name="Wallace R.J.Jr."/>
            <person name="Hasan N.A."/>
            <person name="Reischl U."/>
            <person name="Sanchez S."/>
        </authorList>
    </citation>
    <scope>NUCLEOTIDE SEQUENCE [LARGE SCALE GENOMIC DNA]</scope>
    <source>
        <strain evidence="3 4">24999</strain>
    </source>
</reference>
<keyword evidence="2" id="KW-0472">Membrane</keyword>
<dbReference type="EMBL" id="MLHV01000005">
    <property type="protein sequence ID" value="OHU05779.1"/>
    <property type="molecule type" value="Genomic_DNA"/>
</dbReference>
<comment type="caution">
    <text evidence="3">The sequence shown here is derived from an EMBL/GenBank/DDBJ whole genome shotgun (WGS) entry which is preliminary data.</text>
</comment>
<evidence type="ECO:0000256" key="1">
    <source>
        <dbReference type="SAM" id="MobiDB-lite"/>
    </source>
</evidence>
<organism evidence="3 4">
    <name type="scientific">Mycobacterium syngnathidarum</name>
    <dbReference type="NCBI Taxonomy" id="1908205"/>
    <lineage>
        <taxon>Bacteria</taxon>
        <taxon>Bacillati</taxon>
        <taxon>Actinomycetota</taxon>
        <taxon>Actinomycetes</taxon>
        <taxon>Mycobacteriales</taxon>
        <taxon>Mycobacteriaceae</taxon>
        <taxon>Mycobacterium</taxon>
    </lineage>
</organism>